<feature type="transmembrane region" description="Helical" evidence="7">
    <location>
        <begin position="260"/>
        <end position="277"/>
    </location>
</feature>
<keyword evidence="4 7" id="KW-0812">Transmembrane</keyword>
<evidence type="ECO:0000313" key="11">
    <source>
        <dbReference type="Proteomes" id="UP000632498"/>
    </source>
</evidence>
<evidence type="ECO:0000256" key="2">
    <source>
        <dbReference type="ARBA" id="ARBA00005551"/>
    </source>
</evidence>
<feature type="transmembrane region" description="Helical" evidence="7">
    <location>
        <begin position="207"/>
        <end position="226"/>
    </location>
</feature>
<dbReference type="GO" id="GO:0006813">
    <property type="term" value="P:potassium ion transport"/>
    <property type="evidence" value="ECO:0007669"/>
    <property type="project" value="InterPro"/>
</dbReference>
<dbReference type="InterPro" id="IPR038770">
    <property type="entry name" value="Na+/solute_symporter_sf"/>
</dbReference>
<keyword evidence="5 7" id="KW-1133">Transmembrane helix</keyword>
<dbReference type="InterPro" id="IPR006153">
    <property type="entry name" value="Cation/H_exchanger_TM"/>
</dbReference>
<proteinExistence type="inferred from homology"/>
<dbReference type="RefSeq" id="WP_188663027.1">
    <property type="nucleotide sequence ID" value="NZ_BMHV01000007.1"/>
</dbReference>
<feature type="transmembrane region" description="Helical" evidence="7">
    <location>
        <begin position="344"/>
        <end position="368"/>
    </location>
</feature>
<dbReference type="Gene3D" id="3.40.50.720">
    <property type="entry name" value="NAD(P)-binding Rossmann-like Domain"/>
    <property type="match status" value="1"/>
</dbReference>
<feature type="transmembrane region" description="Helical" evidence="7">
    <location>
        <begin position="178"/>
        <end position="195"/>
    </location>
</feature>
<reference evidence="10" key="2">
    <citation type="submission" date="2020-09" db="EMBL/GenBank/DDBJ databases">
        <authorList>
            <person name="Sun Q."/>
            <person name="Zhou Y."/>
        </authorList>
    </citation>
    <scope>NUCLEOTIDE SEQUENCE</scope>
    <source>
        <strain evidence="10">CGMCC 1.15254</strain>
    </source>
</reference>
<comment type="subcellular location">
    <subcellularLocation>
        <location evidence="1">Membrane</location>
        <topology evidence="1">Multi-pass membrane protein</topology>
    </subcellularLocation>
</comment>
<feature type="transmembrane region" description="Helical" evidence="7">
    <location>
        <begin position="93"/>
        <end position="113"/>
    </location>
</feature>
<evidence type="ECO:0000256" key="5">
    <source>
        <dbReference type="ARBA" id="ARBA00022989"/>
    </source>
</evidence>
<evidence type="ECO:0000259" key="9">
    <source>
        <dbReference type="Pfam" id="PF02254"/>
    </source>
</evidence>
<feature type="domain" description="Cation/H+ exchanger transmembrane" evidence="8">
    <location>
        <begin position="17"/>
        <end position="357"/>
    </location>
</feature>
<feature type="transmembrane region" description="Helical" evidence="7">
    <location>
        <begin position="150"/>
        <end position="172"/>
    </location>
</feature>
<dbReference type="Gene3D" id="1.20.1530.20">
    <property type="match status" value="1"/>
</dbReference>
<keyword evidence="6 7" id="KW-0472">Membrane</keyword>
<evidence type="ECO:0000256" key="7">
    <source>
        <dbReference type="SAM" id="Phobius"/>
    </source>
</evidence>
<accession>A0A917BX59</accession>
<feature type="transmembrane region" description="Helical" evidence="7">
    <location>
        <begin position="31"/>
        <end position="48"/>
    </location>
</feature>
<feature type="transmembrane region" description="Helical" evidence="7">
    <location>
        <begin position="54"/>
        <end position="72"/>
    </location>
</feature>
<evidence type="ECO:0000313" key="10">
    <source>
        <dbReference type="EMBL" id="GGF60837.1"/>
    </source>
</evidence>
<organism evidence="10 11">
    <name type="scientific">Terasakiella brassicae</name>
    <dbReference type="NCBI Taxonomy" id="1634917"/>
    <lineage>
        <taxon>Bacteria</taxon>
        <taxon>Pseudomonadati</taxon>
        <taxon>Pseudomonadota</taxon>
        <taxon>Alphaproteobacteria</taxon>
        <taxon>Rhodospirillales</taxon>
        <taxon>Terasakiellaceae</taxon>
        <taxon>Terasakiella</taxon>
    </lineage>
</organism>
<evidence type="ECO:0000256" key="3">
    <source>
        <dbReference type="ARBA" id="ARBA00022448"/>
    </source>
</evidence>
<dbReference type="Proteomes" id="UP000632498">
    <property type="component" value="Unassembled WGS sequence"/>
</dbReference>
<evidence type="ECO:0000256" key="1">
    <source>
        <dbReference type="ARBA" id="ARBA00004141"/>
    </source>
</evidence>
<dbReference type="AlphaFoldDB" id="A0A917BX59"/>
<sequence>MEDLLIAIDHRDPAWIAIAFAFGLLFKQLRLPPMVGFLVAGFILHLIGIEGDSFLRAVADLGVTLLLFTIGLKLRIGSLLKPEIWASTSLHMLGSIILTVIFLLSLGSLGLFAFDGIEFSTAVLIAFALSFSSTVFAVKMLEDRASLTSHFGQIAIGVLVLQDIVAVVFLAASAGKVPSIWALALFGLIPGRFLLHKFLEWSGHKELLTLFGFVLALGGAFLFELVGMKGDLGALVVGVLISNHSKAKELANTLLSFKEVFLVGFFLTIGLTGLPTWETAISALLLLLLIPFKTVMFFRLFTLFRVRSRASTLASLSLGNYSEFGLIVAAIAISSGWLSSQWLTIIAITVSASFVLASPFSLMADNIYQSYQKFLKRFESAKRLSGDGDIGLHGHSILVFGMGRIGSAVYDEMHDQVDGQILGIDLDDRVVERHIKKGRNVITGDASNPEFWSRVQHHESDIHLILLAMPNRESNIRAAEQLREHGYKGPLVATAKYGDDVEKLLDAEIDEVYNIYEEAGTGTAKQMQKFLMFPREDTPDQIKV</sequence>
<dbReference type="SUPFAM" id="SSF51735">
    <property type="entry name" value="NAD(P)-binding Rossmann-fold domains"/>
    <property type="match status" value="1"/>
</dbReference>
<name>A0A917BX59_9PROT</name>
<dbReference type="InterPro" id="IPR003148">
    <property type="entry name" value="RCK_N"/>
</dbReference>
<dbReference type="Pfam" id="PF00999">
    <property type="entry name" value="Na_H_Exchanger"/>
    <property type="match status" value="1"/>
</dbReference>
<dbReference type="PANTHER" id="PTHR42751">
    <property type="entry name" value="SODIUM/HYDROGEN EXCHANGER FAMILY/TRKA DOMAIN PROTEIN"/>
    <property type="match status" value="1"/>
</dbReference>
<feature type="transmembrane region" description="Helical" evidence="7">
    <location>
        <begin position="283"/>
        <end position="306"/>
    </location>
</feature>
<comment type="similarity">
    <text evidence="2">Belongs to the monovalent cation:proton antiporter 2 (CPA2) transporter (TC 2.A.37) family.</text>
</comment>
<evidence type="ECO:0000256" key="4">
    <source>
        <dbReference type="ARBA" id="ARBA00022692"/>
    </source>
</evidence>
<comment type="caution">
    <text evidence="10">The sequence shown here is derived from an EMBL/GenBank/DDBJ whole genome shotgun (WGS) entry which is preliminary data.</text>
</comment>
<feature type="transmembrane region" description="Helical" evidence="7">
    <location>
        <begin position="318"/>
        <end position="338"/>
    </location>
</feature>
<keyword evidence="3" id="KW-0813">Transport</keyword>
<dbReference type="EMBL" id="BMHV01000007">
    <property type="protein sequence ID" value="GGF60837.1"/>
    <property type="molecule type" value="Genomic_DNA"/>
</dbReference>
<dbReference type="InterPro" id="IPR036291">
    <property type="entry name" value="NAD(P)-bd_dom_sf"/>
</dbReference>
<dbReference type="GO" id="GO:0015297">
    <property type="term" value="F:antiporter activity"/>
    <property type="evidence" value="ECO:0007669"/>
    <property type="project" value="InterPro"/>
</dbReference>
<feature type="transmembrane region" description="Helical" evidence="7">
    <location>
        <begin position="119"/>
        <end position="138"/>
    </location>
</feature>
<protein>
    <submittedName>
        <fullName evidence="10">Potassium transporter Kef</fullName>
    </submittedName>
</protein>
<dbReference type="GO" id="GO:0016020">
    <property type="term" value="C:membrane"/>
    <property type="evidence" value="ECO:0007669"/>
    <property type="project" value="UniProtKB-SubCell"/>
</dbReference>
<dbReference type="PANTHER" id="PTHR42751:SF1">
    <property type="entry name" value="CATION_PROTON ANTIPORTER YBAL-RELATED"/>
    <property type="match status" value="1"/>
</dbReference>
<dbReference type="GO" id="GO:1902600">
    <property type="term" value="P:proton transmembrane transport"/>
    <property type="evidence" value="ECO:0007669"/>
    <property type="project" value="InterPro"/>
</dbReference>
<evidence type="ECO:0000259" key="8">
    <source>
        <dbReference type="Pfam" id="PF00999"/>
    </source>
</evidence>
<feature type="domain" description="RCK N-terminal" evidence="9">
    <location>
        <begin position="397"/>
        <end position="514"/>
    </location>
</feature>
<keyword evidence="11" id="KW-1185">Reference proteome</keyword>
<gene>
    <name evidence="10" type="ORF">GCM10011332_13270</name>
</gene>
<reference evidence="10" key="1">
    <citation type="journal article" date="2014" name="Int. J. Syst. Evol. Microbiol.">
        <title>Complete genome sequence of Corynebacterium casei LMG S-19264T (=DSM 44701T), isolated from a smear-ripened cheese.</title>
        <authorList>
            <consortium name="US DOE Joint Genome Institute (JGI-PGF)"/>
            <person name="Walter F."/>
            <person name="Albersmeier A."/>
            <person name="Kalinowski J."/>
            <person name="Ruckert C."/>
        </authorList>
    </citation>
    <scope>NUCLEOTIDE SEQUENCE</scope>
    <source>
        <strain evidence="10">CGMCC 1.15254</strain>
    </source>
</reference>
<dbReference type="Pfam" id="PF02254">
    <property type="entry name" value="TrkA_N"/>
    <property type="match status" value="1"/>
</dbReference>
<evidence type="ECO:0000256" key="6">
    <source>
        <dbReference type="ARBA" id="ARBA00023136"/>
    </source>
</evidence>